<dbReference type="Proteomes" id="UP000664654">
    <property type="component" value="Unassembled WGS sequence"/>
</dbReference>
<sequence length="695" mass="79629">MQRQQAYSLGNCRIEPSECAIYHQEDEKQSLQPKFIEVLNYLVSHYPRVVSRQELIEHVWQGNEYVGEKALTNAIWHLRQALKQDTSDELIETIRKTGYRLLIAPRALESRPEAGIRPVSGGLRMRVIGIAIVLLGTALGGYWLTWLQAQPDKRTLQTITTEPGLELFPAASPDGRFIVYKWIGPGGQVDLFKRDLQQPELDAVRLTYDLALEGHSVWSSNGQYLYFSRKNTEQQQCHVVRMDMQNYQENFVANCPLLGGYHYIDISADDGTLAFYGDEEEASQSGIYLLDLTNPEARPVRFSCDLACSFKERDMAFSPDGKYLAVTRRFNQFNENIYLVELANGAEKQLTSGEEDIVGLSWHPNGQELVYGVQRADTRFGYLLDLKTGHSRRLDIAGMSYPNFARTRPWLFFQHRTEQYQIAAYPLDQQVHSSPFPVLQSGYNHKYPDYSDAQGMITYLSNETGAYEVWIADANGDNRRQLTHLNRSARYPKWSRDGTRIAFLAPDEDGSGDHIFVVEVATKRVTRLESPFTGHNRPFWAPDGLSILTTAFTQDHADIYRFYLDGRPPQRLTHNRGRYGVLNERGELVYSAWGDGLWALSLISGELTQLLTQEQFQVRYAWTVSDQGIYYLSENDQHQELQYYSLQEQSTKVLLRAPRGTFVGDSALTLDKARQQILFTKTLFYQSDIKLLKHP</sequence>
<dbReference type="SMART" id="SM00862">
    <property type="entry name" value="Trans_reg_C"/>
    <property type="match status" value="1"/>
</dbReference>
<dbReference type="Gene3D" id="2.120.10.30">
    <property type="entry name" value="TolB, C-terminal domain"/>
    <property type="match status" value="3"/>
</dbReference>
<feature type="DNA-binding region" description="OmpR/PhoB-type" evidence="3">
    <location>
        <begin position="4"/>
        <end position="103"/>
    </location>
</feature>
<name>A0A939DMA5_9ALTE</name>
<dbReference type="CDD" id="cd00383">
    <property type="entry name" value="trans_reg_C"/>
    <property type="match status" value="1"/>
</dbReference>
<dbReference type="AlphaFoldDB" id="A0A939DMA5"/>
<evidence type="ECO:0000313" key="6">
    <source>
        <dbReference type="EMBL" id="MBN7825247.1"/>
    </source>
</evidence>
<keyword evidence="7" id="KW-1185">Reference proteome</keyword>
<dbReference type="PANTHER" id="PTHR36842:SF1">
    <property type="entry name" value="PROTEIN TOLB"/>
    <property type="match status" value="1"/>
</dbReference>
<dbReference type="PANTHER" id="PTHR36842">
    <property type="entry name" value="PROTEIN TOLB HOMOLOG"/>
    <property type="match status" value="1"/>
</dbReference>
<dbReference type="InterPro" id="IPR011042">
    <property type="entry name" value="6-blade_b-propeller_TolB-like"/>
</dbReference>
<dbReference type="SUPFAM" id="SSF82171">
    <property type="entry name" value="DPP6 N-terminal domain-like"/>
    <property type="match status" value="1"/>
</dbReference>
<dbReference type="InterPro" id="IPR016032">
    <property type="entry name" value="Sig_transdc_resp-reg_C-effctor"/>
</dbReference>
<dbReference type="InterPro" id="IPR001867">
    <property type="entry name" value="OmpR/PhoB-type_DNA-bd"/>
</dbReference>
<keyword evidence="4" id="KW-0812">Transmembrane</keyword>
<accession>A0A939DMA5</accession>
<keyword evidence="4" id="KW-0472">Membrane</keyword>
<protein>
    <submittedName>
        <fullName evidence="6">Winged helix-turn-helix domain-containing protein</fullName>
    </submittedName>
</protein>
<evidence type="ECO:0000256" key="2">
    <source>
        <dbReference type="ARBA" id="ARBA00023125"/>
    </source>
</evidence>
<organism evidence="6 7">
    <name type="scientific">Bowmanella dokdonensis</name>
    <dbReference type="NCBI Taxonomy" id="751969"/>
    <lineage>
        <taxon>Bacteria</taxon>
        <taxon>Pseudomonadati</taxon>
        <taxon>Pseudomonadota</taxon>
        <taxon>Gammaproteobacteria</taxon>
        <taxon>Alteromonadales</taxon>
        <taxon>Alteromonadaceae</taxon>
        <taxon>Bowmanella</taxon>
    </lineage>
</organism>
<dbReference type="RefSeq" id="WP_206573364.1">
    <property type="nucleotide sequence ID" value="NZ_JAFKCV010000004.1"/>
</dbReference>
<evidence type="ECO:0000256" key="3">
    <source>
        <dbReference type="PROSITE-ProRule" id="PRU01091"/>
    </source>
</evidence>
<dbReference type="InterPro" id="IPR036388">
    <property type="entry name" value="WH-like_DNA-bd_sf"/>
</dbReference>
<keyword evidence="4" id="KW-1133">Transmembrane helix</keyword>
<comment type="caution">
    <text evidence="6">The sequence shown here is derived from an EMBL/GenBank/DDBJ whole genome shotgun (WGS) entry which is preliminary data.</text>
</comment>
<evidence type="ECO:0000259" key="5">
    <source>
        <dbReference type="PROSITE" id="PS51755"/>
    </source>
</evidence>
<gene>
    <name evidence="6" type="ORF">J0A66_08450</name>
</gene>
<dbReference type="GO" id="GO:0000160">
    <property type="term" value="P:phosphorelay signal transduction system"/>
    <property type="evidence" value="ECO:0007669"/>
    <property type="project" value="InterPro"/>
</dbReference>
<comment type="similarity">
    <text evidence="1">Belongs to the TolB family.</text>
</comment>
<reference evidence="6" key="1">
    <citation type="submission" date="2021-03" db="EMBL/GenBank/DDBJ databases">
        <title>novel species isolated from a fishpond in China.</title>
        <authorList>
            <person name="Lu H."/>
            <person name="Cai Z."/>
        </authorList>
    </citation>
    <scope>NUCLEOTIDE SEQUENCE</scope>
    <source>
        <strain evidence="6">JCM 30855</strain>
    </source>
</reference>
<dbReference type="GO" id="GO:0006355">
    <property type="term" value="P:regulation of DNA-templated transcription"/>
    <property type="evidence" value="ECO:0007669"/>
    <property type="project" value="InterPro"/>
</dbReference>
<feature type="domain" description="OmpR/PhoB-type" evidence="5">
    <location>
        <begin position="4"/>
        <end position="103"/>
    </location>
</feature>
<dbReference type="SUPFAM" id="SSF46894">
    <property type="entry name" value="C-terminal effector domain of the bipartite response regulators"/>
    <property type="match status" value="1"/>
</dbReference>
<keyword evidence="2 3" id="KW-0238">DNA-binding</keyword>
<evidence type="ECO:0000256" key="4">
    <source>
        <dbReference type="SAM" id="Phobius"/>
    </source>
</evidence>
<dbReference type="GO" id="GO:0003677">
    <property type="term" value="F:DNA binding"/>
    <property type="evidence" value="ECO:0007669"/>
    <property type="project" value="UniProtKB-UniRule"/>
</dbReference>
<evidence type="ECO:0000313" key="7">
    <source>
        <dbReference type="Proteomes" id="UP000664654"/>
    </source>
</evidence>
<dbReference type="EMBL" id="JAFKCV010000004">
    <property type="protein sequence ID" value="MBN7825247.1"/>
    <property type="molecule type" value="Genomic_DNA"/>
</dbReference>
<proteinExistence type="inferred from homology"/>
<dbReference type="Pfam" id="PF00486">
    <property type="entry name" value="Trans_reg_C"/>
    <property type="match status" value="1"/>
</dbReference>
<feature type="transmembrane region" description="Helical" evidence="4">
    <location>
        <begin position="127"/>
        <end position="146"/>
    </location>
</feature>
<dbReference type="PROSITE" id="PS51755">
    <property type="entry name" value="OMPR_PHOB"/>
    <property type="match status" value="1"/>
</dbReference>
<dbReference type="Pfam" id="PF07676">
    <property type="entry name" value="PD40"/>
    <property type="match status" value="2"/>
</dbReference>
<dbReference type="InterPro" id="IPR011659">
    <property type="entry name" value="WD40"/>
</dbReference>
<dbReference type="Gene3D" id="1.10.10.10">
    <property type="entry name" value="Winged helix-like DNA-binding domain superfamily/Winged helix DNA-binding domain"/>
    <property type="match status" value="1"/>
</dbReference>
<evidence type="ECO:0000256" key="1">
    <source>
        <dbReference type="ARBA" id="ARBA00009820"/>
    </source>
</evidence>